<reference evidence="1" key="1">
    <citation type="submission" date="2014-09" db="EMBL/GenBank/DDBJ databases">
        <authorList>
            <person name="Magalhaes I.L.F."/>
            <person name="Oliveira U."/>
            <person name="Santos F.R."/>
            <person name="Vidigal T.H.D.A."/>
            <person name="Brescovit A.D."/>
            <person name="Santos A.J."/>
        </authorList>
    </citation>
    <scope>NUCLEOTIDE SEQUENCE</scope>
    <source>
        <tissue evidence="1">Shoot tissue taken approximately 20 cm above the soil surface</tissue>
    </source>
</reference>
<dbReference type="AlphaFoldDB" id="A0A0A9B9Y1"/>
<dbReference type="EMBL" id="GBRH01239855">
    <property type="protein sequence ID" value="JAD58040.1"/>
    <property type="molecule type" value="Transcribed_RNA"/>
</dbReference>
<evidence type="ECO:0000313" key="1">
    <source>
        <dbReference type="EMBL" id="JAD58040.1"/>
    </source>
</evidence>
<protein>
    <submittedName>
        <fullName evidence="1">Uncharacterized protein</fullName>
    </submittedName>
</protein>
<organism evidence="1">
    <name type="scientific">Arundo donax</name>
    <name type="common">Giant reed</name>
    <name type="synonym">Donax arundinaceus</name>
    <dbReference type="NCBI Taxonomy" id="35708"/>
    <lineage>
        <taxon>Eukaryota</taxon>
        <taxon>Viridiplantae</taxon>
        <taxon>Streptophyta</taxon>
        <taxon>Embryophyta</taxon>
        <taxon>Tracheophyta</taxon>
        <taxon>Spermatophyta</taxon>
        <taxon>Magnoliopsida</taxon>
        <taxon>Liliopsida</taxon>
        <taxon>Poales</taxon>
        <taxon>Poaceae</taxon>
        <taxon>PACMAD clade</taxon>
        <taxon>Arundinoideae</taxon>
        <taxon>Arundineae</taxon>
        <taxon>Arundo</taxon>
    </lineage>
</organism>
<name>A0A0A9B9Y1_ARUDO</name>
<reference evidence="1" key="2">
    <citation type="journal article" date="2015" name="Data Brief">
        <title>Shoot transcriptome of the giant reed, Arundo donax.</title>
        <authorList>
            <person name="Barrero R.A."/>
            <person name="Guerrero F.D."/>
            <person name="Moolhuijzen P."/>
            <person name="Goolsby J.A."/>
            <person name="Tidwell J."/>
            <person name="Bellgard S.E."/>
            <person name="Bellgard M.I."/>
        </authorList>
    </citation>
    <scope>NUCLEOTIDE SEQUENCE</scope>
    <source>
        <tissue evidence="1">Shoot tissue taken approximately 20 cm above the soil surface</tissue>
    </source>
</reference>
<sequence length="22" mass="2630">MYNLNCLLLLNISNSPYRFRAN</sequence>
<proteinExistence type="predicted"/>
<accession>A0A0A9B9Y1</accession>